<dbReference type="CDD" id="cd00337">
    <property type="entry name" value="Ribosomal_uL14"/>
    <property type="match status" value="1"/>
</dbReference>
<gene>
    <name evidence="5 8" type="primary">rplN</name>
    <name evidence="8" type="ORF">H2Z84_16480</name>
</gene>
<dbReference type="GO" id="GO:0003735">
    <property type="term" value="F:structural constituent of ribosome"/>
    <property type="evidence" value="ECO:0007669"/>
    <property type="project" value="InterPro"/>
</dbReference>
<dbReference type="GO" id="GO:0022625">
    <property type="term" value="C:cytosolic large ribosomal subunit"/>
    <property type="evidence" value="ECO:0007669"/>
    <property type="project" value="TreeGrafter"/>
</dbReference>
<dbReference type="FunFam" id="2.40.150.20:FF:000001">
    <property type="entry name" value="50S ribosomal protein L14"/>
    <property type="match status" value="1"/>
</dbReference>
<evidence type="ECO:0000256" key="4">
    <source>
        <dbReference type="ARBA" id="ARBA00023274"/>
    </source>
</evidence>
<comment type="similarity">
    <text evidence="5 6">Belongs to the universal ribosomal protein uL14 family.</text>
</comment>
<evidence type="ECO:0000256" key="3">
    <source>
        <dbReference type="ARBA" id="ARBA00022980"/>
    </source>
</evidence>
<keyword evidence="9" id="KW-1185">Reference proteome</keyword>
<comment type="caution">
    <text evidence="8">The sequence shown here is derived from an EMBL/GenBank/DDBJ whole genome shotgun (WGS) entry which is preliminary data.</text>
</comment>
<dbReference type="InterPro" id="IPR005745">
    <property type="entry name" value="Ribosomal_uL14_bac-type"/>
</dbReference>
<comment type="function">
    <text evidence="5 7">Binds to 23S rRNA. Forms part of two intersubunit bridges in the 70S ribosome.</text>
</comment>
<reference evidence="8 9" key="1">
    <citation type="submission" date="2020-07" db="EMBL/GenBank/DDBJ databases">
        <title>Draft genome sequence of violacein-producing bacteria and related species.</title>
        <authorList>
            <person name="Wilson H.S."/>
            <person name="De Leon M.E."/>
        </authorList>
    </citation>
    <scope>NUCLEOTIDE SEQUENCE [LARGE SCALE GENOMIC DNA]</scope>
    <source>
        <strain evidence="8 9">HSC-21Su07</strain>
    </source>
</reference>
<dbReference type="AlphaFoldDB" id="A0A0F3KCV4"/>
<keyword evidence="3 5" id="KW-0689">Ribosomal protein</keyword>
<protein>
    <recommendedName>
        <fullName evidence="5">Large ribosomal subunit protein uL14</fullName>
    </recommendedName>
</protein>
<dbReference type="GeneID" id="89687781"/>
<dbReference type="PANTHER" id="PTHR11761:SF3">
    <property type="entry name" value="LARGE RIBOSOMAL SUBUNIT PROTEIN UL14M"/>
    <property type="match status" value="1"/>
</dbReference>
<evidence type="ECO:0000256" key="5">
    <source>
        <dbReference type="HAMAP-Rule" id="MF_01367"/>
    </source>
</evidence>
<dbReference type="HAMAP" id="MF_01367">
    <property type="entry name" value="Ribosomal_uL14"/>
    <property type="match status" value="1"/>
</dbReference>
<accession>A0A0F3KCV4</accession>
<dbReference type="Gene3D" id="2.40.150.20">
    <property type="entry name" value="Ribosomal protein L14"/>
    <property type="match status" value="1"/>
</dbReference>
<comment type="subunit">
    <text evidence="5">Part of the 50S ribosomal subunit. Forms a cluster with proteins L3 and L19. In the 70S ribosome, L14 and L19 interact and together make contacts with the 16S rRNA in bridges B5 and B8.</text>
</comment>
<dbReference type="OrthoDB" id="9806379at2"/>
<keyword evidence="2 5" id="KW-0694">RNA-binding</keyword>
<dbReference type="NCBIfam" id="TIGR01067">
    <property type="entry name" value="rplN_bact"/>
    <property type="match status" value="1"/>
</dbReference>
<dbReference type="Pfam" id="PF00238">
    <property type="entry name" value="Ribosomal_L14"/>
    <property type="match status" value="1"/>
</dbReference>
<evidence type="ECO:0000256" key="1">
    <source>
        <dbReference type="ARBA" id="ARBA00022730"/>
    </source>
</evidence>
<dbReference type="PROSITE" id="PS00049">
    <property type="entry name" value="RIBOSOMAL_L14"/>
    <property type="match status" value="1"/>
</dbReference>
<dbReference type="Proteomes" id="UP000545606">
    <property type="component" value="Unassembled WGS sequence"/>
</dbReference>
<proteinExistence type="inferred from homology"/>
<evidence type="ECO:0000256" key="7">
    <source>
        <dbReference type="RuleBase" id="RU003950"/>
    </source>
</evidence>
<evidence type="ECO:0000256" key="6">
    <source>
        <dbReference type="RuleBase" id="RU003949"/>
    </source>
</evidence>
<dbReference type="EMBL" id="JACERN010000039">
    <property type="protein sequence ID" value="MBA4709971.1"/>
    <property type="molecule type" value="Genomic_DNA"/>
</dbReference>
<keyword evidence="1 5" id="KW-0699">rRNA-binding</keyword>
<name>A0A0F3KCV4_9NEIS</name>
<evidence type="ECO:0000256" key="2">
    <source>
        <dbReference type="ARBA" id="ARBA00022884"/>
    </source>
</evidence>
<organism evidence="8 9">
    <name type="scientific">Aquitalea aquatica</name>
    <dbReference type="NCBI Taxonomy" id="3044273"/>
    <lineage>
        <taxon>Bacteria</taxon>
        <taxon>Pseudomonadati</taxon>
        <taxon>Pseudomonadota</taxon>
        <taxon>Betaproteobacteria</taxon>
        <taxon>Neisseriales</taxon>
        <taxon>Chromobacteriaceae</taxon>
        <taxon>Aquitalea</taxon>
    </lineage>
</organism>
<keyword evidence="4 5" id="KW-0687">Ribonucleoprotein</keyword>
<dbReference type="SMART" id="SM01374">
    <property type="entry name" value="Ribosomal_L14"/>
    <property type="match status" value="1"/>
</dbReference>
<dbReference type="InterPro" id="IPR019972">
    <property type="entry name" value="Ribosomal_uL14_CS"/>
</dbReference>
<dbReference type="SUPFAM" id="SSF50193">
    <property type="entry name" value="Ribosomal protein L14"/>
    <property type="match status" value="1"/>
</dbReference>
<dbReference type="RefSeq" id="WP_043579386.1">
    <property type="nucleotide sequence ID" value="NZ_JACERN010000039.1"/>
</dbReference>
<dbReference type="GO" id="GO:0070180">
    <property type="term" value="F:large ribosomal subunit rRNA binding"/>
    <property type="evidence" value="ECO:0007669"/>
    <property type="project" value="TreeGrafter"/>
</dbReference>
<dbReference type="InterPro" id="IPR036853">
    <property type="entry name" value="Ribosomal_uL14_sf"/>
</dbReference>
<sequence>MIQMQTMLEVADNTGARHVMCIKVLGGSKRRYASVGDIIKVSIKDAAPRGRVKKGDVYNAVVVRTAKGVRRPDGSLIKFDSNAAVLLNNKLEPIGTRIFGPVTRELRTERFMKIVSLAPEVL</sequence>
<dbReference type="InterPro" id="IPR000218">
    <property type="entry name" value="Ribosomal_uL14"/>
</dbReference>
<evidence type="ECO:0000313" key="8">
    <source>
        <dbReference type="EMBL" id="MBA4709971.1"/>
    </source>
</evidence>
<dbReference type="PANTHER" id="PTHR11761">
    <property type="entry name" value="50S/60S RIBOSOMAL PROTEIN L14/L23"/>
    <property type="match status" value="1"/>
</dbReference>
<evidence type="ECO:0000313" key="9">
    <source>
        <dbReference type="Proteomes" id="UP000545606"/>
    </source>
</evidence>
<dbReference type="GO" id="GO:0006412">
    <property type="term" value="P:translation"/>
    <property type="evidence" value="ECO:0007669"/>
    <property type="project" value="UniProtKB-UniRule"/>
</dbReference>